<sequence>MDYETVDARDFGHALTGLTVNLLVRDVRAEAAFLAGVLGLAAHRLSADFAIMEYGGQVFQLHADRTYAAHPLPGLLPEAGPRGAGIELRLHETDPDAAAARAAAHDGAMVLQAPVDKPPHGLREAVILSPSGYAWVPSRRMENRP</sequence>
<protein>
    <submittedName>
        <fullName evidence="2">Glyoxalase</fullName>
    </submittedName>
</protein>
<gene>
    <name evidence="2" type="ORF">ACFOES_00770</name>
</gene>
<evidence type="ECO:0000313" key="3">
    <source>
        <dbReference type="Proteomes" id="UP001595443"/>
    </source>
</evidence>
<dbReference type="EMBL" id="JBHRSK010000001">
    <property type="protein sequence ID" value="MFC2966616.1"/>
    <property type="molecule type" value="Genomic_DNA"/>
</dbReference>
<accession>A0ABV7ABF9</accession>
<dbReference type="RefSeq" id="WP_377830882.1">
    <property type="nucleotide sequence ID" value="NZ_JBHRSK010000001.1"/>
</dbReference>
<dbReference type="PROSITE" id="PS51819">
    <property type="entry name" value="VOC"/>
    <property type="match status" value="1"/>
</dbReference>
<dbReference type="Proteomes" id="UP001595443">
    <property type="component" value="Unassembled WGS sequence"/>
</dbReference>
<dbReference type="Gene3D" id="3.10.180.10">
    <property type="entry name" value="2,3-Dihydroxybiphenyl 1,2-Dioxygenase, domain 1"/>
    <property type="match status" value="1"/>
</dbReference>
<feature type="domain" description="VOC" evidence="1">
    <location>
        <begin position="14"/>
        <end position="140"/>
    </location>
</feature>
<dbReference type="InterPro" id="IPR029068">
    <property type="entry name" value="Glyas_Bleomycin-R_OHBP_Dase"/>
</dbReference>
<dbReference type="SUPFAM" id="SSF54593">
    <property type="entry name" value="Glyoxalase/Bleomycin resistance protein/Dihydroxybiphenyl dioxygenase"/>
    <property type="match status" value="1"/>
</dbReference>
<evidence type="ECO:0000259" key="1">
    <source>
        <dbReference type="PROSITE" id="PS51819"/>
    </source>
</evidence>
<comment type="caution">
    <text evidence="2">The sequence shown here is derived from an EMBL/GenBank/DDBJ whole genome shotgun (WGS) entry which is preliminary data.</text>
</comment>
<evidence type="ECO:0000313" key="2">
    <source>
        <dbReference type="EMBL" id="MFC2966616.1"/>
    </source>
</evidence>
<organism evidence="2 3">
    <name type="scientific">Acidimangrovimonas pyrenivorans</name>
    <dbReference type="NCBI Taxonomy" id="2030798"/>
    <lineage>
        <taxon>Bacteria</taxon>
        <taxon>Pseudomonadati</taxon>
        <taxon>Pseudomonadota</taxon>
        <taxon>Alphaproteobacteria</taxon>
        <taxon>Rhodobacterales</taxon>
        <taxon>Paracoccaceae</taxon>
        <taxon>Acidimangrovimonas</taxon>
    </lineage>
</organism>
<proteinExistence type="predicted"/>
<dbReference type="InterPro" id="IPR037523">
    <property type="entry name" value="VOC_core"/>
</dbReference>
<name>A0ABV7ABF9_9RHOB</name>
<keyword evidence="3" id="KW-1185">Reference proteome</keyword>
<reference evidence="3" key="1">
    <citation type="journal article" date="2019" name="Int. J. Syst. Evol. Microbiol.">
        <title>The Global Catalogue of Microorganisms (GCM) 10K type strain sequencing project: providing services to taxonomists for standard genome sequencing and annotation.</title>
        <authorList>
            <consortium name="The Broad Institute Genomics Platform"/>
            <consortium name="The Broad Institute Genome Sequencing Center for Infectious Disease"/>
            <person name="Wu L."/>
            <person name="Ma J."/>
        </authorList>
    </citation>
    <scope>NUCLEOTIDE SEQUENCE [LARGE SCALE GENOMIC DNA]</scope>
    <source>
        <strain evidence="3">KCTC 62192</strain>
    </source>
</reference>